<feature type="non-terminal residue" evidence="2">
    <location>
        <position position="247"/>
    </location>
</feature>
<dbReference type="EMBL" id="CAXITT010000482">
    <property type="protein sequence ID" value="CAL1542363.1"/>
    <property type="molecule type" value="Genomic_DNA"/>
</dbReference>
<keyword evidence="3" id="KW-1185">Reference proteome</keyword>
<feature type="region of interest" description="Disordered" evidence="1">
    <location>
        <begin position="29"/>
        <end position="49"/>
    </location>
</feature>
<organism evidence="2 3">
    <name type="scientific">Lymnaea stagnalis</name>
    <name type="common">Great pond snail</name>
    <name type="synonym">Helix stagnalis</name>
    <dbReference type="NCBI Taxonomy" id="6523"/>
    <lineage>
        <taxon>Eukaryota</taxon>
        <taxon>Metazoa</taxon>
        <taxon>Spiralia</taxon>
        <taxon>Lophotrochozoa</taxon>
        <taxon>Mollusca</taxon>
        <taxon>Gastropoda</taxon>
        <taxon>Heterobranchia</taxon>
        <taxon>Euthyneura</taxon>
        <taxon>Panpulmonata</taxon>
        <taxon>Hygrophila</taxon>
        <taxon>Lymnaeoidea</taxon>
        <taxon>Lymnaeidae</taxon>
        <taxon>Lymnaea</taxon>
    </lineage>
</organism>
<evidence type="ECO:0000256" key="1">
    <source>
        <dbReference type="SAM" id="MobiDB-lite"/>
    </source>
</evidence>
<dbReference type="Proteomes" id="UP001497497">
    <property type="component" value="Unassembled WGS sequence"/>
</dbReference>
<reference evidence="2 3" key="1">
    <citation type="submission" date="2024-04" db="EMBL/GenBank/DDBJ databases">
        <authorList>
            <consortium name="Genoscope - CEA"/>
            <person name="William W."/>
        </authorList>
    </citation>
    <scope>NUCLEOTIDE SEQUENCE [LARGE SCALE GENOMIC DNA]</scope>
</reference>
<sequence length="247" mass="28549">GGSISVQSVFYYLSTVCCLQYVVKKPSPKDEDVKVGAKKGAKKKDDSKADSEPDAVLEITAYPHGTRSHGVEIATLGIFLQGHDLWHQRHVELRMSDNVLLTQLSKCLKKERAFKHQWWRVVLFLGYQEKEIETEKGKTKWSAIILNYLNKWFGDNLNAPDRGILRLVSMLDMMGLDATTERMLLTIRTYKGDLLLYKREPRYLKLLFHWVLSTKITRNNLLRMIDTQILKPVSDLFLLRLSELLDP</sequence>
<name>A0AAV2I9B1_LYMST</name>
<gene>
    <name evidence="2" type="ORF">GSLYS_00015957001</name>
</gene>
<comment type="caution">
    <text evidence="2">The sequence shown here is derived from an EMBL/GenBank/DDBJ whole genome shotgun (WGS) entry which is preliminary data.</text>
</comment>
<accession>A0AAV2I9B1</accession>
<evidence type="ECO:0000313" key="3">
    <source>
        <dbReference type="Proteomes" id="UP001497497"/>
    </source>
</evidence>
<evidence type="ECO:0000313" key="2">
    <source>
        <dbReference type="EMBL" id="CAL1542363.1"/>
    </source>
</evidence>
<feature type="non-terminal residue" evidence="2">
    <location>
        <position position="1"/>
    </location>
</feature>
<proteinExistence type="predicted"/>
<protein>
    <submittedName>
        <fullName evidence="2">Uncharacterized protein</fullName>
    </submittedName>
</protein>
<dbReference type="AlphaFoldDB" id="A0AAV2I9B1"/>